<evidence type="ECO:0000313" key="9">
    <source>
        <dbReference type="EMBL" id="QPC45637.1"/>
    </source>
</evidence>
<protein>
    <submittedName>
        <fullName evidence="9">MFS transporter</fullName>
    </submittedName>
</protein>
<evidence type="ECO:0000313" key="10">
    <source>
        <dbReference type="Proteomes" id="UP000593626"/>
    </source>
</evidence>
<dbReference type="InterPro" id="IPR011701">
    <property type="entry name" value="MFS"/>
</dbReference>
<keyword evidence="3" id="KW-1003">Cell membrane</keyword>
<feature type="transmembrane region" description="Helical" evidence="7">
    <location>
        <begin position="352"/>
        <end position="374"/>
    </location>
</feature>
<evidence type="ECO:0000256" key="2">
    <source>
        <dbReference type="ARBA" id="ARBA00022448"/>
    </source>
</evidence>
<dbReference type="GO" id="GO:0022857">
    <property type="term" value="F:transmembrane transporter activity"/>
    <property type="evidence" value="ECO:0007669"/>
    <property type="project" value="InterPro"/>
</dbReference>
<evidence type="ECO:0000256" key="3">
    <source>
        <dbReference type="ARBA" id="ARBA00022475"/>
    </source>
</evidence>
<reference evidence="9 10" key="1">
    <citation type="submission" date="2019-07" db="EMBL/GenBank/DDBJ databases">
        <title>Genome sequence of 2 isolates from Red Sea Mangroves.</title>
        <authorList>
            <person name="Sefrji F."/>
            <person name="Michoud G."/>
            <person name="Merlino G."/>
            <person name="Daffonchio D."/>
        </authorList>
    </citation>
    <scope>NUCLEOTIDE SEQUENCE [LARGE SCALE GENOMIC DNA]</scope>
    <source>
        <strain evidence="9 10">R1DC41</strain>
    </source>
</reference>
<gene>
    <name evidence="9" type="ORF">G8O30_00940</name>
</gene>
<feature type="transmembrane region" description="Helical" evidence="7">
    <location>
        <begin position="114"/>
        <end position="137"/>
    </location>
</feature>
<feature type="transmembrane region" description="Helical" evidence="7">
    <location>
        <begin position="177"/>
        <end position="196"/>
    </location>
</feature>
<dbReference type="GO" id="GO:0005886">
    <property type="term" value="C:plasma membrane"/>
    <property type="evidence" value="ECO:0007669"/>
    <property type="project" value="UniProtKB-SubCell"/>
</dbReference>
<evidence type="ECO:0000256" key="7">
    <source>
        <dbReference type="SAM" id="Phobius"/>
    </source>
</evidence>
<evidence type="ECO:0000256" key="5">
    <source>
        <dbReference type="ARBA" id="ARBA00022989"/>
    </source>
</evidence>
<dbReference type="InterPro" id="IPR036259">
    <property type="entry name" value="MFS_trans_sf"/>
</dbReference>
<name>A0A7S8HEE7_9BACI</name>
<feature type="transmembrane region" description="Helical" evidence="7">
    <location>
        <begin position="266"/>
        <end position="286"/>
    </location>
</feature>
<accession>A0A7S8HEE7</accession>
<dbReference type="SUPFAM" id="SSF103473">
    <property type="entry name" value="MFS general substrate transporter"/>
    <property type="match status" value="1"/>
</dbReference>
<evidence type="ECO:0000256" key="1">
    <source>
        <dbReference type="ARBA" id="ARBA00004651"/>
    </source>
</evidence>
<keyword evidence="2" id="KW-0813">Transport</keyword>
<sequence length="407" mass="45439">MSDKTLLWRQGFSLRKRKESVFYRFLTGTFIVRTTDWMDLTILNWFVFQWTGSPVALGILNACRLLPTLLISFPTGVMADRFDRQKLLIISNIGVFCFTMLLALIVFLQWSISWLFVLVVGRSLFMTLEVTVRNAFLSNVVSKEFLPKAISLQTMLINVSRMIGPAIAGWLLVFTEVWLLFFIVAFGSLVAIAFLGKLEITTEKPKVRKSLESKQWRETIGYIKQNPLLLSILLFAIAPMIFGFPYTTMLPLFVDQLMGLGPSGLGILLSVSSLGAIIATAVLTVTTLPKGRTLVLSALCFGGFLMMWMLASSSYILSLIAMGAIGFFSQLYRTTSRIALQLQTSDEWRGRVLSIALMDRAYIPLGAIIIGFVASLFGPAAAGWLMGVGCVTSVLLILWRRKEIWSM</sequence>
<dbReference type="Gene3D" id="1.20.1250.20">
    <property type="entry name" value="MFS general substrate transporter like domains"/>
    <property type="match status" value="1"/>
</dbReference>
<dbReference type="PANTHER" id="PTHR23513:SF11">
    <property type="entry name" value="STAPHYLOFERRIN A TRANSPORTER"/>
    <property type="match status" value="1"/>
</dbReference>
<feature type="transmembrane region" description="Helical" evidence="7">
    <location>
        <begin position="21"/>
        <end position="48"/>
    </location>
</feature>
<keyword evidence="10" id="KW-1185">Reference proteome</keyword>
<feature type="transmembrane region" description="Helical" evidence="7">
    <location>
        <begin position="293"/>
        <end position="309"/>
    </location>
</feature>
<dbReference type="EMBL" id="CP049742">
    <property type="protein sequence ID" value="QPC45637.1"/>
    <property type="molecule type" value="Genomic_DNA"/>
</dbReference>
<dbReference type="PANTHER" id="PTHR23513">
    <property type="entry name" value="INTEGRAL MEMBRANE EFFLUX PROTEIN-RELATED"/>
    <property type="match status" value="1"/>
</dbReference>
<feature type="domain" description="Major facilitator superfamily (MFS) profile" evidence="8">
    <location>
        <begin position="1"/>
        <end position="405"/>
    </location>
</feature>
<dbReference type="Pfam" id="PF07690">
    <property type="entry name" value="MFS_1"/>
    <property type="match status" value="1"/>
</dbReference>
<evidence type="ECO:0000259" key="8">
    <source>
        <dbReference type="PROSITE" id="PS50850"/>
    </source>
</evidence>
<keyword evidence="5 7" id="KW-1133">Transmembrane helix</keyword>
<feature type="transmembrane region" description="Helical" evidence="7">
    <location>
        <begin position="227"/>
        <end position="246"/>
    </location>
</feature>
<dbReference type="InterPro" id="IPR020846">
    <property type="entry name" value="MFS_dom"/>
</dbReference>
<feature type="transmembrane region" description="Helical" evidence="7">
    <location>
        <begin position="54"/>
        <end position="75"/>
    </location>
</feature>
<feature type="transmembrane region" description="Helical" evidence="7">
    <location>
        <begin position="87"/>
        <end position="108"/>
    </location>
</feature>
<keyword evidence="6 7" id="KW-0472">Membrane</keyword>
<comment type="subcellular location">
    <subcellularLocation>
        <location evidence="1">Cell membrane</location>
        <topology evidence="1">Multi-pass membrane protein</topology>
    </subcellularLocation>
</comment>
<dbReference type="PROSITE" id="PS50850">
    <property type="entry name" value="MFS"/>
    <property type="match status" value="1"/>
</dbReference>
<organism evidence="9 10">
    <name type="scientific">Mangrovibacillus cuniculi</name>
    <dbReference type="NCBI Taxonomy" id="2593652"/>
    <lineage>
        <taxon>Bacteria</taxon>
        <taxon>Bacillati</taxon>
        <taxon>Bacillota</taxon>
        <taxon>Bacilli</taxon>
        <taxon>Bacillales</taxon>
        <taxon>Bacillaceae</taxon>
        <taxon>Mangrovibacillus</taxon>
    </lineage>
</organism>
<evidence type="ECO:0000256" key="6">
    <source>
        <dbReference type="ARBA" id="ARBA00023136"/>
    </source>
</evidence>
<evidence type="ECO:0000256" key="4">
    <source>
        <dbReference type="ARBA" id="ARBA00022692"/>
    </source>
</evidence>
<feature type="transmembrane region" description="Helical" evidence="7">
    <location>
        <begin position="315"/>
        <end position="332"/>
    </location>
</feature>
<dbReference type="RefSeq" id="WP_239673148.1">
    <property type="nucleotide sequence ID" value="NZ_CP049742.1"/>
</dbReference>
<proteinExistence type="predicted"/>
<dbReference type="Proteomes" id="UP000593626">
    <property type="component" value="Chromosome"/>
</dbReference>
<keyword evidence="4 7" id="KW-0812">Transmembrane</keyword>
<dbReference type="CDD" id="cd06173">
    <property type="entry name" value="MFS_MefA_like"/>
    <property type="match status" value="1"/>
</dbReference>
<dbReference type="KEGG" id="mcui:G8O30_00940"/>
<feature type="transmembrane region" description="Helical" evidence="7">
    <location>
        <begin position="380"/>
        <end position="399"/>
    </location>
</feature>
<feature type="transmembrane region" description="Helical" evidence="7">
    <location>
        <begin position="149"/>
        <end position="171"/>
    </location>
</feature>
<dbReference type="AlphaFoldDB" id="A0A7S8HEE7"/>